<keyword evidence="3" id="KW-0998">Cell outer membrane</keyword>
<evidence type="ECO:0000256" key="2">
    <source>
        <dbReference type="ARBA" id="ARBA00023136"/>
    </source>
</evidence>
<gene>
    <name evidence="5" type="ORF">O3P16_08235</name>
</gene>
<keyword evidence="2" id="KW-0472">Membrane</keyword>
<sequence length="851" mass="96857">MVVKRLLLLAGVFSVTQAFSQTDTTKTRKDSLFNELKENLLDNIPTVTLDDNDFGDGGGQNISSALSAGRDPYFNAATFNWSASRFRIRGYNNEEFSTYMNGIPMDNLDNGFTPYGLWGGLNDVMRNRDVSFGLKPTTFAFGDIGSATNIDVRASKQRAQTSVSYAASNRNYNNRIMFTHSTGLSKRGWAFSLSGSRRWAGEGYVPGTYYDGWGWFAAIDKKINSRHLLSLTAFGAPTENGRQGGAVQEMMDIAGTNYYNPNWGWQNGKKRNASIGRTNQPVFLLNHEFRINNNTTLNTGVAYSFGERSVTALDWYNSADPRPDYYRYLPSYYKADPGLESQIREELVNNENLRQVNWDRLYDVNNANVRTVRNPDGTQVTGKRSLYIQERRITNTNRFNFNSTINTRLSNNVEFTGGIQFQKQDNHYYKRVEDLLGGDFYLNLNQFAERQFPSDNVANRWDLNDQKIVLGVGDKYGYDYNINLTKGAAFAQGVYKLNKVDIFVAGQLSHTQFYREGNNLVGLFQNNSYGKSKTMRFTNFMIKSGLTYKLNGRNYLYANAAVGNRAPFFENVFLATRTRNSIQPEVQSENIQTVEGGFLHNSPNLRIRLGGFFTQFQNGMDVMTFYHDGYQNFVNYALSGINKQHYGAEIGVEYKLTQTLTVNASAHLSRYLYTSRQKALITSDNVDTIIGRATIYSDGFRVPSTPQEAYSVGLSYRSPKYWFVNLTASYFDNSWLSFNPVRRTTDAVDAIDKNSELYKSIVNQQKFDGQYTVDFFGGYSWLMPRKLSVANKRTYLVFNVGVNNLLNNKKIISGGFEQLRFDELGKDVNKFPPRYFYAYGANFFASVTFRF</sequence>
<evidence type="ECO:0000313" key="6">
    <source>
        <dbReference type="Proteomes" id="UP001210231"/>
    </source>
</evidence>
<feature type="chain" id="PRO_5045053542" evidence="4">
    <location>
        <begin position="21"/>
        <end position="851"/>
    </location>
</feature>
<evidence type="ECO:0000256" key="4">
    <source>
        <dbReference type="SAM" id="SignalP"/>
    </source>
</evidence>
<dbReference type="Gene3D" id="2.40.170.20">
    <property type="entry name" value="TonB-dependent receptor, beta-barrel domain"/>
    <property type="match status" value="1"/>
</dbReference>
<proteinExistence type="predicted"/>
<reference evidence="5 6" key="1">
    <citation type="submission" date="2022-12" db="EMBL/GenBank/DDBJ databases">
        <title>Chitinophagaceae gen. sp. nov., a new member of the family Chitinophagaceae, isolated from soil in a chemical factory.</title>
        <authorList>
            <person name="Ke Z."/>
        </authorList>
    </citation>
    <scope>NUCLEOTIDE SEQUENCE [LARGE SCALE GENOMIC DNA]</scope>
    <source>
        <strain evidence="5 6">LY-5</strain>
    </source>
</reference>
<organism evidence="5 6">
    <name type="scientific">Polluticaenibacter yanchengensis</name>
    <dbReference type="NCBI Taxonomy" id="3014562"/>
    <lineage>
        <taxon>Bacteria</taxon>
        <taxon>Pseudomonadati</taxon>
        <taxon>Bacteroidota</taxon>
        <taxon>Chitinophagia</taxon>
        <taxon>Chitinophagales</taxon>
        <taxon>Chitinophagaceae</taxon>
        <taxon>Polluticaenibacter</taxon>
    </lineage>
</organism>
<comment type="subcellular location">
    <subcellularLocation>
        <location evidence="1">Cell outer membrane</location>
    </subcellularLocation>
</comment>
<evidence type="ECO:0000256" key="3">
    <source>
        <dbReference type="ARBA" id="ARBA00023237"/>
    </source>
</evidence>
<keyword evidence="5" id="KW-0675">Receptor</keyword>
<comment type="caution">
    <text evidence="5">The sequence shown here is derived from an EMBL/GenBank/DDBJ whole genome shotgun (WGS) entry which is preliminary data.</text>
</comment>
<dbReference type="RefSeq" id="WP_407031118.1">
    <property type="nucleotide sequence ID" value="NZ_JAQGEF010000007.1"/>
</dbReference>
<dbReference type="Proteomes" id="UP001210231">
    <property type="component" value="Unassembled WGS sequence"/>
</dbReference>
<evidence type="ECO:0000256" key="1">
    <source>
        <dbReference type="ARBA" id="ARBA00004442"/>
    </source>
</evidence>
<feature type="signal peptide" evidence="4">
    <location>
        <begin position="1"/>
        <end position="20"/>
    </location>
</feature>
<keyword evidence="6" id="KW-1185">Reference proteome</keyword>
<name>A0ABT4UIY9_9BACT</name>
<evidence type="ECO:0000313" key="5">
    <source>
        <dbReference type="EMBL" id="MDA3614794.1"/>
    </source>
</evidence>
<dbReference type="InterPro" id="IPR036942">
    <property type="entry name" value="Beta-barrel_TonB_sf"/>
</dbReference>
<dbReference type="EMBL" id="JAQGEF010000007">
    <property type="protein sequence ID" value="MDA3614794.1"/>
    <property type="molecule type" value="Genomic_DNA"/>
</dbReference>
<dbReference type="SUPFAM" id="SSF56935">
    <property type="entry name" value="Porins"/>
    <property type="match status" value="1"/>
</dbReference>
<accession>A0ABT4UIY9</accession>
<protein>
    <submittedName>
        <fullName evidence="5">TonB-dependent receptor</fullName>
    </submittedName>
</protein>
<keyword evidence="4" id="KW-0732">Signal</keyword>